<protein>
    <submittedName>
        <fullName evidence="2">Glycoprotease family</fullName>
    </submittedName>
</protein>
<evidence type="ECO:0000313" key="2">
    <source>
        <dbReference type="EMBL" id="URE16982.1"/>
    </source>
</evidence>
<sequence length="90" mass="10024">MTVNLPTKLRIRFPNPPLSSSSSDGDQRRQVLEDSRRPAAVDSRRSTRATFAGRKDACVADAHLRRFKENITYCSPVDSPCTNPGRAHGR</sequence>
<accession>A0A9E7GRC0</accession>
<evidence type="ECO:0000313" key="3">
    <source>
        <dbReference type="Proteomes" id="UP001055439"/>
    </source>
</evidence>
<organism evidence="2 3">
    <name type="scientific">Musa troglodytarum</name>
    <name type="common">fe'i banana</name>
    <dbReference type="NCBI Taxonomy" id="320322"/>
    <lineage>
        <taxon>Eukaryota</taxon>
        <taxon>Viridiplantae</taxon>
        <taxon>Streptophyta</taxon>
        <taxon>Embryophyta</taxon>
        <taxon>Tracheophyta</taxon>
        <taxon>Spermatophyta</taxon>
        <taxon>Magnoliopsida</taxon>
        <taxon>Liliopsida</taxon>
        <taxon>Zingiberales</taxon>
        <taxon>Musaceae</taxon>
        <taxon>Musa</taxon>
    </lineage>
</organism>
<proteinExistence type="predicted"/>
<evidence type="ECO:0000256" key="1">
    <source>
        <dbReference type="SAM" id="MobiDB-lite"/>
    </source>
</evidence>
<keyword evidence="3" id="KW-1185">Reference proteome</keyword>
<dbReference type="Proteomes" id="UP001055439">
    <property type="component" value="Chromosome 7"/>
</dbReference>
<gene>
    <name evidence="2" type="ORF">MUK42_11376</name>
</gene>
<dbReference type="AlphaFoldDB" id="A0A9E7GRC0"/>
<feature type="region of interest" description="Disordered" evidence="1">
    <location>
        <begin position="1"/>
        <end position="51"/>
    </location>
</feature>
<reference evidence="2" key="1">
    <citation type="submission" date="2022-05" db="EMBL/GenBank/DDBJ databases">
        <title>The Musa troglodytarum L. genome provides insights into the mechanism of non-climacteric behaviour and enrichment of carotenoids.</title>
        <authorList>
            <person name="Wang J."/>
        </authorList>
    </citation>
    <scope>NUCLEOTIDE SEQUENCE</scope>
    <source>
        <tissue evidence="2">Leaf</tissue>
    </source>
</reference>
<dbReference type="EMBL" id="CP097509">
    <property type="protein sequence ID" value="URE16982.1"/>
    <property type="molecule type" value="Genomic_DNA"/>
</dbReference>
<feature type="compositionally biased region" description="Basic and acidic residues" evidence="1">
    <location>
        <begin position="25"/>
        <end position="45"/>
    </location>
</feature>
<name>A0A9E7GRC0_9LILI</name>
<dbReference type="OrthoDB" id="10254073at2759"/>